<comment type="caution">
    <text evidence="3">The sequence shown here is derived from an EMBL/GenBank/DDBJ whole genome shotgun (WGS) entry which is preliminary data.</text>
</comment>
<feature type="transmembrane region" description="Helical" evidence="1">
    <location>
        <begin position="128"/>
        <end position="155"/>
    </location>
</feature>
<keyword evidence="1" id="KW-1133">Transmembrane helix</keyword>
<feature type="transmembrane region" description="Helical" evidence="1">
    <location>
        <begin position="233"/>
        <end position="252"/>
    </location>
</feature>
<keyword evidence="1" id="KW-0472">Membrane</keyword>
<keyword evidence="4" id="KW-1185">Reference proteome</keyword>
<sequence>MHEKTSPWLFIVPSLIGILLFMTPVPVEDGLTIPIAVMSNALQELIGPYIPSIMTFLIVFAASATVMVKITRPAFISHSAFLAALFDVTPVWAVVRVIGAIFAVMTFFQIGPEAVWSDVTGGTLLLTLLPVLFSVFLFAGLLLPLLLNFGLLEFVGYSLTKVMRPLFKLPGRSSVDALASWLGDGTVGVLLTSRQYEDGLYTKKEAAIIGTMFSVVSITFCLVVIQQVGLADYFIPFYVTVILAGIACALIMPRIPPLSRKPDTFIDGTPRKEDDEAVPAGYSSISYGYEQAVKRAGQNKLSETVQDGCKNVLDMWLGVAPIVMALGTTALIIAETTPVFQWLGLPFIPLLELLQIPFAREASETIMIGFADMFLPAILGESIPSELTRFVIAALSVSQLIYMSEIGGLLLGTKIPVSFKDLLIIFLIRTLISLPIIAAAAHIYF</sequence>
<dbReference type="Pfam" id="PF07670">
    <property type="entry name" value="Gate"/>
    <property type="match status" value="1"/>
</dbReference>
<protein>
    <recommendedName>
        <fullName evidence="2">Nucleoside transporter/FeoB GTPase Gate domain-containing protein</fullName>
    </recommendedName>
</protein>
<gene>
    <name evidence="3" type="ORF">BTO30_02070</name>
</gene>
<dbReference type="AlphaFoldDB" id="A0A1Q8QA55"/>
<dbReference type="RefSeq" id="WP_075397036.1">
    <property type="nucleotide sequence ID" value="NZ_MSDU01000003.1"/>
</dbReference>
<feature type="transmembrane region" description="Helical" evidence="1">
    <location>
        <begin position="390"/>
        <end position="411"/>
    </location>
</feature>
<feature type="transmembrane region" description="Helical" evidence="1">
    <location>
        <begin position="80"/>
        <end position="108"/>
    </location>
</feature>
<dbReference type="OrthoDB" id="1633380at2"/>
<feature type="transmembrane region" description="Helical" evidence="1">
    <location>
        <begin position="206"/>
        <end position="227"/>
    </location>
</feature>
<feature type="transmembrane region" description="Helical" evidence="1">
    <location>
        <begin position="315"/>
        <end position="334"/>
    </location>
</feature>
<dbReference type="Proteomes" id="UP000185568">
    <property type="component" value="Unassembled WGS sequence"/>
</dbReference>
<evidence type="ECO:0000313" key="4">
    <source>
        <dbReference type="Proteomes" id="UP000185568"/>
    </source>
</evidence>
<feature type="transmembrane region" description="Helical" evidence="1">
    <location>
        <begin position="46"/>
        <end position="68"/>
    </location>
</feature>
<feature type="transmembrane region" description="Helical" evidence="1">
    <location>
        <begin position="423"/>
        <end position="444"/>
    </location>
</feature>
<organism evidence="3 4">
    <name type="scientific">Domibacillus antri</name>
    <dbReference type="NCBI Taxonomy" id="1714264"/>
    <lineage>
        <taxon>Bacteria</taxon>
        <taxon>Bacillati</taxon>
        <taxon>Bacillota</taxon>
        <taxon>Bacilli</taxon>
        <taxon>Bacillales</taxon>
        <taxon>Bacillaceae</taxon>
        <taxon>Domibacillus</taxon>
    </lineage>
</organism>
<name>A0A1Q8QA55_9BACI</name>
<feature type="transmembrane region" description="Helical" evidence="1">
    <location>
        <begin position="7"/>
        <end position="26"/>
    </location>
</feature>
<evidence type="ECO:0000256" key="1">
    <source>
        <dbReference type="SAM" id="Phobius"/>
    </source>
</evidence>
<dbReference type="STRING" id="1714264.BTO30_02070"/>
<dbReference type="InterPro" id="IPR011642">
    <property type="entry name" value="Gate_dom"/>
</dbReference>
<proteinExistence type="predicted"/>
<accession>A0A1Q8QA55</accession>
<dbReference type="EMBL" id="MSDU01000003">
    <property type="protein sequence ID" value="OLN24217.1"/>
    <property type="molecule type" value="Genomic_DNA"/>
</dbReference>
<keyword evidence="1" id="KW-0812">Transmembrane</keyword>
<reference evidence="3 4" key="1">
    <citation type="submission" date="2016-12" db="EMBL/GenBank/DDBJ databases">
        <title>Domibacillus antri genome sequencing.</title>
        <authorList>
            <person name="Verma A."/>
            <person name="Krishnamurthi S."/>
        </authorList>
    </citation>
    <scope>NUCLEOTIDE SEQUENCE [LARGE SCALE GENOMIC DNA]</scope>
    <source>
        <strain evidence="3 4">XD80</strain>
    </source>
</reference>
<evidence type="ECO:0000313" key="3">
    <source>
        <dbReference type="EMBL" id="OLN24217.1"/>
    </source>
</evidence>
<feature type="domain" description="Nucleoside transporter/FeoB GTPase Gate" evidence="2">
    <location>
        <begin position="131"/>
        <end position="229"/>
    </location>
</feature>
<evidence type="ECO:0000259" key="2">
    <source>
        <dbReference type="Pfam" id="PF07670"/>
    </source>
</evidence>